<dbReference type="SUPFAM" id="SSF51306">
    <property type="entry name" value="LexA/Signal peptidase"/>
    <property type="match status" value="1"/>
</dbReference>
<name>A0ABQ3FTQ4_9RHOB</name>
<accession>A0ABQ3FTQ4</accession>
<keyword evidence="6" id="KW-1185">Reference proteome</keyword>
<sequence>MARPEIDPKTPLAERLRQVRRNLGDVDRDDFANLLGISKNTLAHYERGERTPDADVLLAYHGQFFIDLNWLVSGEGEMHIPGAELLDMARPLSERLLRGSIHKPMIHDVAKAQMSGSRPGFSAIADLDQPGMVAIPRYDEVRPSAGPGSAPTSETLTTRVAFERHWLKELGVQTDAAVILPARGDSMEPTILDGAPMLVDTSKTDVQNGYIYVIAVENDLLVKRIRRRLDGRIDLISDNRAYEPETLDAAALKHLRVIGRVYAAVSKL</sequence>
<dbReference type="InterPro" id="IPR015927">
    <property type="entry name" value="Peptidase_S24_S26A/B/C"/>
</dbReference>
<evidence type="ECO:0000256" key="3">
    <source>
        <dbReference type="ARBA" id="ARBA00023163"/>
    </source>
</evidence>
<protein>
    <recommendedName>
        <fullName evidence="4">HTH cro/C1-type domain-containing protein</fullName>
    </recommendedName>
</protein>
<dbReference type="PROSITE" id="PS50943">
    <property type="entry name" value="HTH_CROC1"/>
    <property type="match status" value="1"/>
</dbReference>
<proteinExistence type="predicted"/>
<dbReference type="InterPro" id="IPR039418">
    <property type="entry name" value="LexA-like"/>
</dbReference>
<evidence type="ECO:0000313" key="6">
    <source>
        <dbReference type="Proteomes" id="UP000658305"/>
    </source>
</evidence>
<dbReference type="CDD" id="cd00093">
    <property type="entry name" value="HTH_XRE"/>
    <property type="match status" value="1"/>
</dbReference>
<dbReference type="PANTHER" id="PTHR40661">
    <property type="match status" value="1"/>
</dbReference>
<keyword evidence="3" id="KW-0804">Transcription</keyword>
<dbReference type="Gene3D" id="2.10.109.10">
    <property type="entry name" value="Umud Fragment, subunit A"/>
    <property type="match status" value="1"/>
</dbReference>
<feature type="domain" description="HTH cro/C1-type" evidence="4">
    <location>
        <begin position="16"/>
        <end position="71"/>
    </location>
</feature>
<comment type="caution">
    <text evidence="5">The sequence shown here is derived from an EMBL/GenBank/DDBJ whole genome shotgun (WGS) entry which is preliminary data.</text>
</comment>
<dbReference type="CDD" id="cd06529">
    <property type="entry name" value="S24_LexA-like"/>
    <property type="match status" value="1"/>
</dbReference>
<dbReference type="EMBL" id="BMYI01000045">
    <property type="protein sequence ID" value="GHC41756.1"/>
    <property type="molecule type" value="Genomic_DNA"/>
</dbReference>
<dbReference type="Pfam" id="PF00717">
    <property type="entry name" value="Peptidase_S24"/>
    <property type="match status" value="1"/>
</dbReference>
<gene>
    <name evidence="5" type="ORF">GCM10007291_49580</name>
</gene>
<dbReference type="InterPro" id="IPR001387">
    <property type="entry name" value="Cro/C1-type_HTH"/>
</dbReference>
<keyword evidence="1" id="KW-0805">Transcription regulation</keyword>
<evidence type="ECO:0000256" key="2">
    <source>
        <dbReference type="ARBA" id="ARBA00023125"/>
    </source>
</evidence>
<dbReference type="Gene3D" id="1.10.260.40">
    <property type="entry name" value="lambda repressor-like DNA-binding domains"/>
    <property type="match status" value="1"/>
</dbReference>
<reference evidence="6" key="1">
    <citation type="journal article" date="2019" name="Int. J. Syst. Evol. Microbiol.">
        <title>The Global Catalogue of Microorganisms (GCM) 10K type strain sequencing project: providing services to taxonomists for standard genome sequencing and annotation.</title>
        <authorList>
            <consortium name="The Broad Institute Genomics Platform"/>
            <consortium name="The Broad Institute Genome Sequencing Center for Infectious Disease"/>
            <person name="Wu L."/>
            <person name="Ma J."/>
        </authorList>
    </citation>
    <scope>NUCLEOTIDE SEQUENCE [LARGE SCALE GENOMIC DNA]</scope>
    <source>
        <strain evidence="6">KCTC 23298</strain>
    </source>
</reference>
<dbReference type="Proteomes" id="UP000658305">
    <property type="component" value="Unassembled WGS sequence"/>
</dbReference>
<dbReference type="PANTHER" id="PTHR40661:SF3">
    <property type="entry name" value="FELS-1 PROPHAGE TRANSCRIPTIONAL REGULATOR"/>
    <property type="match status" value="1"/>
</dbReference>
<evidence type="ECO:0000313" key="5">
    <source>
        <dbReference type="EMBL" id="GHC41756.1"/>
    </source>
</evidence>
<evidence type="ECO:0000256" key="1">
    <source>
        <dbReference type="ARBA" id="ARBA00023015"/>
    </source>
</evidence>
<evidence type="ECO:0000259" key="4">
    <source>
        <dbReference type="PROSITE" id="PS50943"/>
    </source>
</evidence>
<dbReference type="Pfam" id="PF12844">
    <property type="entry name" value="HTH_19"/>
    <property type="match status" value="1"/>
</dbReference>
<dbReference type="InterPro" id="IPR036286">
    <property type="entry name" value="LexA/Signal_pep-like_sf"/>
</dbReference>
<dbReference type="InterPro" id="IPR010982">
    <property type="entry name" value="Lambda_DNA-bd_dom_sf"/>
</dbReference>
<dbReference type="SUPFAM" id="SSF47413">
    <property type="entry name" value="lambda repressor-like DNA-binding domains"/>
    <property type="match status" value="1"/>
</dbReference>
<keyword evidence="2" id="KW-0238">DNA-binding</keyword>
<organism evidence="5 6">
    <name type="scientific">Gemmobacter nanjingensis</name>
    <dbReference type="NCBI Taxonomy" id="488454"/>
    <lineage>
        <taxon>Bacteria</taxon>
        <taxon>Pseudomonadati</taxon>
        <taxon>Pseudomonadota</taxon>
        <taxon>Alphaproteobacteria</taxon>
        <taxon>Rhodobacterales</taxon>
        <taxon>Paracoccaceae</taxon>
        <taxon>Gemmobacter</taxon>
    </lineage>
</organism>
<dbReference type="SMART" id="SM00530">
    <property type="entry name" value="HTH_XRE"/>
    <property type="match status" value="1"/>
</dbReference>